<name>A0A4X1W8N4_PIG</name>
<sequence>MSVCLVSHWLTYGSHCRGRTPLCQLDDHTCAGTHTLTHTHSLLAQRPATPAEPLGKGELFSLPPAPHQAVTSVVRRPYWCCQLPPLLVPVGPIKGPCPSLQSIPAPACPCQGHGPSSCNCDGPDLSHLLKEKSKNVAVASYFN</sequence>
<accession>A0A4X1W8N4</accession>
<dbReference type="Ensembl" id="ENSSSCT00070059307.1">
    <property type="protein sequence ID" value="ENSSSCP00070050501.1"/>
    <property type="gene ID" value="ENSSSCG00070029512.1"/>
</dbReference>
<protein>
    <submittedName>
        <fullName evidence="1">Uncharacterized protein</fullName>
    </submittedName>
</protein>
<dbReference type="Proteomes" id="UP000314985">
    <property type="component" value="Chromosome 6"/>
</dbReference>
<reference evidence="1" key="2">
    <citation type="submission" date="2025-08" db="UniProtKB">
        <authorList>
            <consortium name="Ensembl"/>
        </authorList>
    </citation>
    <scope>IDENTIFICATION</scope>
</reference>
<proteinExistence type="predicted"/>
<reference evidence="1 2" key="1">
    <citation type="submission" date="2017-08" db="EMBL/GenBank/DDBJ databases">
        <title>USMARCv1.0.</title>
        <authorList>
            <person name="Hannum G.I."/>
            <person name="Koren S."/>
            <person name="Schroeder S.G."/>
            <person name="Chin S.C."/>
            <person name="Nonneman D.J."/>
            <person name="Becker S.A."/>
            <person name="Rosen B.D."/>
            <person name="Bickhart D.M."/>
            <person name="Putnam N.H."/>
            <person name="Green R.E."/>
            <person name="Tuggle C.K."/>
            <person name="Liu H."/>
            <person name="Rohrer G.A."/>
            <person name="Warr A."/>
            <person name="Hall R."/>
            <person name="Kim K."/>
            <person name="Hume D.A."/>
            <person name="Talbot R."/>
            <person name="Chow W."/>
            <person name="Howe K."/>
            <person name="Schwartz A.S."/>
            <person name="Watson M."/>
            <person name="Archibald A.L."/>
            <person name="Phillippy A.M."/>
            <person name="Smith T.P.L."/>
        </authorList>
    </citation>
    <scope>NUCLEOTIDE SEQUENCE [LARGE SCALE GENOMIC DNA]</scope>
</reference>
<dbReference type="AlphaFoldDB" id="A0A4X1W8N4"/>
<evidence type="ECO:0000313" key="2">
    <source>
        <dbReference type="Proteomes" id="UP000314985"/>
    </source>
</evidence>
<evidence type="ECO:0000313" key="1">
    <source>
        <dbReference type="Ensembl" id="ENSSSCP00070050501.1"/>
    </source>
</evidence>
<organism evidence="1 2">
    <name type="scientific">Sus scrofa</name>
    <name type="common">Pig</name>
    <dbReference type="NCBI Taxonomy" id="9823"/>
    <lineage>
        <taxon>Eukaryota</taxon>
        <taxon>Metazoa</taxon>
        <taxon>Chordata</taxon>
        <taxon>Craniata</taxon>
        <taxon>Vertebrata</taxon>
        <taxon>Euteleostomi</taxon>
        <taxon>Mammalia</taxon>
        <taxon>Eutheria</taxon>
        <taxon>Laurasiatheria</taxon>
        <taxon>Artiodactyla</taxon>
        <taxon>Suina</taxon>
        <taxon>Suidae</taxon>
        <taxon>Sus</taxon>
    </lineage>
</organism>